<accession>A0A8S0PCV4</accession>
<proteinExistence type="predicted"/>
<dbReference type="Proteomes" id="UP000594638">
    <property type="component" value="Unassembled WGS sequence"/>
</dbReference>
<gene>
    <name evidence="2" type="ORF">OLEA9_A089310</name>
</gene>
<reference evidence="2 3" key="1">
    <citation type="submission" date="2019-12" db="EMBL/GenBank/DDBJ databases">
        <authorList>
            <person name="Alioto T."/>
            <person name="Alioto T."/>
            <person name="Gomez Garrido J."/>
        </authorList>
    </citation>
    <scope>NUCLEOTIDE SEQUENCE [LARGE SCALE GENOMIC DNA]</scope>
</reference>
<evidence type="ECO:0000313" key="2">
    <source>
        <dbReference type="EMBL" id="CAA2941282.1"/>
    </source>
</evidence>
<organism evidence="2 3">
    <name type="scientific">Olea europaea subsp. europaea</name>
    <dbReference type="NCBI Taxonomy" id="158383"/>
    <lineage>
        <taxon>Eukaryota</taxon>
        <taxon>Viridiplantae</taxon>
        <taxon>Streptophyta</taxon>
        <taxon>Embryophyta</taxon>
        <taxon>Tracheophyta</taxon>
        <taxon>Spermatophyta</taxon>
        <taxon>Magnoliopsida</taxon>
        <taxon>eudicotyledons</taxon>
        <taxon>Gunneridae</taxon>
        <taxon>Pentapetalae</taxon>
        <taxon>asterids</taxon>
        <taxon>lamiids</taxon>
        <taxon>Lamiales</taxon>
        <taxon>Oleaceae</taxon>
        <taxon>Oleeae</taxon>
        <taxon>Olea</taxon>
    </lineage>
</organism>
<feature type="region of interest" description="Disordered" evidence="1">
    <location>
        <begin position="1"/>
        <end position="40"/>
    </location>
</feature>
<sequence length="108" mass="12605">MAQELLNTPDANAENDNNQEQKEEEEQEQEARRSKEEIERRWQKWCPRLKGNINSRPLGKPNWPKTLKCLNLKLFIVKSRLERDAKDSTFYALEIRGPCGSGHMAAHD</sequence>
<dbReference type="EMBL" id="CACTIH010000048">
    <property type="protein sequence ID" value="CAA2941282.1"/>
    <property type="molecule type" value="Genomic_DNA"/>
</dbReference>
<evidence type="ECO:0000256" key="1">
    <source>
        <dbReference type="SAM" id="MobiDB-lite"/>
    </source>
</evidence>
<dbReference type="AlphaFoldDB" id="A0A8S0PCV4"/>
<comment type="caution">
    <text evidence="2">The sequence shown here is derived from an EMBL/GenBank/DDBJ whole genome shotgun (WGS) entry which is preliminary data.</text>
</comment>
<evidence type="ECO:0000313" key="3">
    <source>
        <dbReference type="Proteomes" id="UP000594638"/>
    </source>
</evidence>
<feature type="compositionally biased region" description="Basic and acidic residues" evidence="1">
    <location>
        <begin position="29"/>
        <end position="40"/>
    </location>
</feature>
<dbReference type="Gramene" id="OE9A089310T1">
    <property type="protein sequence ID" value="OE9A089310C1"/>
    <property type="gene ID" value="OE9A089310"/>
</dbReference>
<protein>
    <submittedName>
        <fullName evidence="2">Uncharacterized protein</fullName>
    </submittedName>
</protein>
<keyword evidence="3" id="KW-1185">Reference proteome</keyword>
<name>A0A8S0PCV4_OLEEU</name>